<gene>
    <name evidence="3" type="ORF">DAKH74_052840</name>
</gene>
<sequence>MNEYEPATPAKVPRDAEEADDNSSLVLSPAYKDQTNNDPQGQDHLQMTGYGHGLSSRKRPEKSLIDVGLVRDTTPTILSTVNPNDSNTSVHIPDFAKNSVSSISDMSLEVGRNENDANKSGNAPLPTGPEVGNALEQIDVNISRRTTNNHSLKPSPALTTDLSRPMKHGMEDQKEKSTTNTPKRQRLSTPPKLAQGHTGLNNMEQNTSPMIIEMIDTKVPSSPMVQGQLDLGNNDANPEDVQREISSPISSNHMLTPIHQRNQSDYEEGEDPDLINLVSKRNEELVDEIHIFNSKINSLTVKYEKLNNKYKSSDKIISNLEDEKKTLLEQQSSFAEEKQKLSNANENMKTRLKEVGDEIKMLNSNQNLLQNKYDKIYSENEKLQQEKEVVERRIEDVELKLKETGESLTILTDEKSELQAKIENFDLEKQTLEQQLEHSKLDVESYKSELEMKTEQLFEAQDQLKKNAESEQNNFTDLEATIKALTEERNALQEKLNKLQEDNQTEIETLRTQSDSFKTTMDELTKELELVKKEKSEIDNQIQLNTEEMVSLRKQLEDSTDECKVRVAEVTELNVEIESLKEDKVHLEEAVARLEQEVSQRKEESNAELDNFQKAAIELESIQLKSSNLEALHLKEIQDLKLKVEELETSLEQSSKNHAKVSQEKVAHERDIDSIGTQTDATVVENDDRVKELEGKISELEEQNEKLKQSNDSPVSATTNNDDSLKAEIESWKTKYEEKEKDTNKRLRLLAEDLYHQYSSKHEQKVRSLKKSYEQKYETQVQKLTVEQRALNEEITRLTAQLKNEREEKRELVRSMENDV</sequence>
<feature type="region of interest" description="Disordered" evidence="2">
    <location>
        <begin position="144"/>
        <end position="204"/>
    </location>
</feature>
<feature type="compositionally biased region" description="Polar residues" evidence="2">
    <location>
        <begin position="144"/>
        <end position="162"/>
    </location>
</feature>
<dbReference type="Proteomes" id="UP001377567">
    <property type="component" value="Unassembled WGS sequence"/>
</dbReference>
<feature type="compositionally biased region" description="Basic and acidic residues" evidence="2">
    <location>
        <begin position="699"/>
        <end position="709"/>
    </location>
</feature>
<feature type="compositionally biased region" description="Polar residues" evidence="2">
    <location>
        <begin position="33"/>
        <end position="45"/>
    </location>
</feature>
<evidence type="ECO:0000256" key="2">
    <source>
        <dbReference type="SAM" id="MobiDB-lite"/>
    </source>
</evidence>
<reference evidence="3 4" key="1">
    <citation type="journal article" date="2023" name="Elife">
        <title>Identification of key yeast species and microbe-microbe interactions impacting larval growth of Drosophila in the wild.</title>
        <authorList>
            <person name="Mure A."/>
            <person name="Sugiura Y."/>
            <person name="Maeda R."/>
            <person name="Honda K."/>
            <person name="Sakurai N."/>
            <person name="Takahashi Y."/>
            <person name="Watada M."/>
            <person name="Katoh T."/>
            <person name="Gotoh A."/>
            <person name="Gotoh Y."/>
            <person name="Taniguchi I."/>
            <person name="Nakamura K."/>
            <person name="Hayashi T."/>
            <person name="Katayama T."/>
            <person name="Uemura T."/>
            <person name="Hattori Y."/>
        </authorList>
    </citation>
    <scope>NUCLEOTIDE SEQUENCE [LARGE SCALE GENOMIC DNA]</scope>
    <source>
        <strain evidence="3 4">KH-74</strain>
    </source>
</reference>
<feature type="coiled-coil region" evidence="1">
    <location>
        <begin position="774"/>
        <end position="819"/>
    </location>
</feature>
<feature type="region of interest" description="Disordered" evidence="2">
    <location>
        <begin position="1"/>
        <end position="59"/>
    </location>
</feature>
<feature type="region of interest" description="Disordered" evidence="2">
    <location>
        <begin position="699"/>
        <end position="721"/>
    </location>
</feature>
<name>A0AAV5S4W1_MAUHU</name>
<dbReference type="Gene3D" id="1.10.287.1490">
    <property type="match status" value="1"/>
</dbReference>
<accession>A0AAV5S4W1</accession>
<feature type="compositionally biased region" description="Basic and acidic residues" evidence="2">
    <location>
        <begin position="661"/>
        <end position="670"/>
    </location>
</feature>
<organism evidence="3 4">
    <name type="scientific">Maudiozyma humilis</name>
    <name type="common">Sour dough yeast</name>
    <name type="synonym">Kazachstania humilis</name>
    <dbReference type="NCBI Taxonomy" id="51915"/>
    <lineage>
        <taxon>Eukaryota</taxon>
        <taxon>Fungi</taxon>
        <taxon>Dikarya</taxon>
        <taxon>Ascomycota</taxon>
        <taxon>Saccharomycotina</taxon>
        <taxon>Saccharomycetes</taxon>
        <taxon>Saccharomycetales</taxon>
        <taxon>Saccharomycetaceae</taxon>
        <taxon>Maudiozyma</taxon>
    </lineage>
</organism>
<protein>
    <submittedName>
        <fullName evidence="3">Slk19 protein</fullName>
    </submittedName>
</protein>
<proteinExistence type="predicted"/>
<dbReference type="AlphaFoldDB" id="A0AAV5S4W1"/>
<dbReference type="Pfam" id="PF12709">
    <property type="entry name" value="Fungal_TACC"/>
    <property type="match status" value="1"/>
</dbReference>
<dbReference type="EMBL" id="BTGD01000025">
    <property type="protein sequence ID" value="GMM58667.1"/>
    <property type="molecule type" value="Genomic_DNA"/>
</dbReference>
<feature type="compositionally biased region" description="Polar residues" evidence="2">
    <location>
        <begin position="710"/>
        <end position="721"/>
    </location>
</feature>
<feature type="region of interest" description="Disordered" evidence="2">
    <location>
        <begin position="651"/>
        <end position="670"/>
    </location>
</feature>
<evidence type="ECO:0000313" key="3">
    <source>
        <dbReference type="EMBL" id="GMM58667.1"/>
    </source>
</evidence>
<comment type="caution">
    <text evidence="3">The sequence shown here is derived from an EMBL/GenBank/DDBJ whole genome shotgun (WGS) entry which is preliminary data.</text>
</comment>
<evidence type="ECO:0000313" key="4">
    <source>
        <dbReference type="Proteomes" id="UP001377567"/>
    </source>
</evidence>
<evidence type="ECO:0000256" key="1">
    <source>
        <dbReference type="SAM" id="Coils"/>
    </source>
</evidence>
<keyword evidence="1" id="KW-0175">Coiled coil</keyword>
<dbReference type="InterPro" id="IPR024312">
    <property type="entry name" value="TACC_fungi"/>
</dbReference>
<feature type="compositionally biased region" description="Basic and acidic residues" evidence="2">
    <location>
        <begin position="168"/>
        <end position="177"/>
    </location>
</feature>
<keyword evidence="4" id="KW-1185">Reference proteome</keyword>